<proteinExistence type="predicted"/>
<keyword evidence="2" id="KW-1185">Reference proteome</keyword>
<reference evidence="1 2" key="1">
    <citation type="submission" date="2016-10" db="EMBL/GenBank/DDBJ databases">
        <authorList>
            <person name="de Groot N.N."/>
        </authorList>
    </citation>
    <scope>NUCLEOTIDE SEQUENCE [LARGE SCALE GENOMIC DNA]</scope>
    <source>
        <strain evidence="1 2">CGMCC 1.3430</strain>
    </source>
</reference>
<gene>
    <name evidence="1" type="ORF">SAMN04488051_102472</name>
</gene>
<dbReference type="Proteomes" id="UP000198773">
    <property type="component" value="Unassembled WGS sequence"/>
</dbReference>
<dbReference type="Pfam" id="PF05159">
    <property type="entry name" value="Capsule_synth"/>
    <property type="match status" value="2"/>
</dbReference>
<accession>A0A1H4A2S2</accession>
<evidence type="ECO:0000313" key="1">
    <source>
        <dbReference type="EMBL" id="SEA30266.1"/>
    </source>
</evidence>
<organism evidence="1 2">
    <name type="scientific">Alkalimonas amylolytica</name>
    <dbReference type="NCBI Taxonomy" id="152573"/>
    <lineage>
        <taxon>Bacteria</taxon>
        <taxon>Pseudomonadati</taxon>
        <taxon>Pseudomonadota</taxon>
        <taxon>Gammaproteobacteria</taxon>
        <taxon>Alkalimonas</taxon>
    </lineage>
</organism>
<dbReference type="STRING" id="152573.SAMN04488051_102472"/>
<dbReference type="AlphaFoldDB" id="A0A1H4A2S2"/>
<name>A0A1H4A2S2_ALKAM</name>
<dbReference type="EMBL" id="FNRM01000002">
    <property type="protein sequence ID" value="SEA30266.1"/>
    <property type="molecule type" value="Genomic_DNA"/>
</dbReference>
<dbReference type="InterPro" id="IPR007833">
    <property type="entry name" value="Capsule_polysaccharide_synth"/>
</dbReference>
<dbReference type="GO" id="GO:0015774">
    <property type="term" value="P:polysaccharide transport"/>
    <property type="evidence" value="ECO:0007669"/>
    <property type="project" value="InterPro"/>
</dbReference>
<sequence length="604" mass="67691">MITWTNGIAPLNLSTAVLQEQTSRADWTLLTAAPAFSRALSGPAEALLYWREQIKVPLSASQHSQSLAFIKLWQQFELAVSNYLKPPECPLAPYQLILIDSQCSDQLFYQMLEQAVTYPEPILCLASAQQSEQQRLLQLQQQVAQHTAAKSASERLHFQTACHTASLMQTAPRVFCSRSLLGLEALLWQKPLYCQTDSPWVSCTLSQGVFSAQHIANVELAAFVHYAILAGEQALHPERQLPCDVADLLAWAGLQHSTRMALPGRLYAVGFSRFWRKTLQCFVQGRTITFLNKEAVLPKQGTILVWGRRALPVVQAGLRLVRLEDGFIRSVGLGAEFAQPMSWIFDQHGLYFDATQPSDLELLLQQLILSDQQRERAEALRQRICEQGVTKYNVGDSGWQRPDTNKRVVLVPGQVETDASIEFGAHQIRSNLQLLMQVRQKNPDAWVIYKPHPDVHSGARAKGVGEDDVSTYCDELVLDVGMAVLLEQVDEVHLLTSLTGFEALLRGKKVVCYGWPFYAGWGLTEDTAPPPRRGRTLDLATLVYATLIAYPRYISDVTGGFSTPEQVLTEIEQRRQRLPTIAGKIMLRLGRCLRMVLNLLFGKK</sequence>
<dbReference type="GO" id="GO:0000271">
    <property type="term" value="P:polysaccharide biosynthetic process"/>
    <property type="evidence" value="ECO:0007669"/>
    <property type="project" value="InterPro"/>
</dbReference>
<dbReference type="CDD" id="cd16439">
    <property type="entry name" value="beta_Kdo_transferase_KpsC_2"/>
    <property type="match status" value="1"/>
</dbReference>
<evidence type="ECO:0000313" key="2">
    <source>
        <dbReference type="Proteomes" id="UP000198773"/>
    </source>
</evidence>
<protein>
    <submittedName>
        <fullName evidence="1">Capsular polysaccharide export protein</fullName>
    </submittedName>
</protein>